<gene>
    <name evidence="2" type="ORF">BDA96_02G199400</name>
</gene>
<accession>A0A921RPY2</accession>
<feature type="signal peptide" evidence="1">
    <location>
        <begin position="1"/>
        <end position="24"/>
    </location>
</feature>
<name>A0A921RPY2_SORBI</name>
<reference evidence="2" key="1">
    <citation type="journal article" date="2019" name="BMC Genomics">
        <title>A new reference genome for Sorghum bicolor reveals high levels of sequence similarity between sweet and grain genotypes: implications for the genetics of sugar metabolism.</title>
        <authorList>
            <person name="Cooper E.A."/>
            <person name="Brenton Z.W."/>
            <person name="Flinn B.S."/>
            <person name="Jenkins J."/>
            <person name="Shu S."/>
            <person name="Flowers D."/>
            <person name="Luo F."/>
            <person name="Wang Y."/>
            <person name="Xia P."/>
            <person name="Barry K."/>
            <person name="Daum C."/>
            <person name="Lipzen A."/>
            <person name="Yoshinaga Y."/>
            <person name="Schmutz J."/>
            <person name="Saski C."/>
            <person name="Vermerris W."/>
            <person name="Kresovich S."/>
        </authorList>
    </citation>
    <scope>NUCLEOTIDE SEQUENCE</scope>
</reference>
<feature type="chain" id="PRO_5038138675" evidence="1">
    <location>
        <begin position="25"/>
        <end position="56"/>
    </location>
</feature>
<dbReference type="Proteomes" id="UP000807115">
    <property type="component" value="Chromosome 2"/>
</dbReference>
<comment type="caution">
    <text evidence="2">The sequence shown here is derived from an EMBL/GenBank/DDBJ whole genome shotgun (WGS) entry which is preliminary data.</text>
</comment>
<organism evidence="2 3">
    <name type="scientific">Sorghum bicolor</name>
    <name type="common">Sorghum</name>
    <name type="synonym">Sorghum vulgare</name>
    <dbReference type="NCBI Taxonomy" id="4558"/>
    <lineage>
        <taxon>Eukaryota</taxon>
        <taxon>Viridiplantae</taxon>
        <taxon>Streptophyta</taxon>
        <taxon>Embryophyta</taxon>
        <taxon>Tracheophyta</taxon>
        <taxon>Spermatophyta</taxon>
        <taxon>Magnoliopsida</taxon>
        <taxon>Liliopsida</taxon>
        <taxon>Poales</taxon>
        <taxon>Poaceae</taxon>
        <taxon>PACMAD clade</taxon>
        <taxon>Panicoideae</taxon>
        <taxon>Andropogonodae</taxon>
        <taxon>Andropogoneae</taxon>
        <taxon>Sorghinae</taxon>
        <taxon>Sorghum</taxon>
    </lineage>
</organism>
<evidence type="ECO:0000256" key="1">
    <source>
        <dbReference type="SAM" id="SignalP"/>
    </source>
</evidence>
<reference evidence="2" key="2">
    <citation type="submission" date="2020-10" db="EMBL/GenBank/DDBJ databases">
        <authorList>
            <person name="Cooper E.A."/>
            <person name="Brenton Z.W."/>
            <person name="Flinn B.S."/>
            <person name="Jenkins J."/>
            <person name="Shu S."/>
            <person name="Flowers D."/>
            <person name="Luo F."/>
            <person name="Wang Y."/>
            <person name="Xia P."/>
            <person name="Barry K."/>
            <person name="Daum C."/>
            <person name="Lipzen A."/>
            <person name="Yoshinaga Y."/>
            <person name="Schmutz J."/>
            <person name="Saski C."/>
            <person name="Vermerris W."/>
            <person name="Kresovich S."/>
        </authorList>
    </citation>
    <scope>NUCLEOTIDE SEQUENCE</scope>
</reference>
<dbReference type="EMBL" id="CM027681">
    <property type="protein sequence ID" value="KAG0543546.1"/>
    <property type="molecule type" value="Genomic_DNA"/>
</dbReference>
<protein>
    <submittedName>
        <fullName evidence="2">Uncharacterized protein</fullName>
    </submittedName>
</protein>
<keyword evidence="1" id="KW-0732">Signal</keyword>
<sequence length="56" mass="6136">MSTSNILCTAASCTTLLLLRFSNALCVSVVSLSINRYGWEMCPILASWSCLVCQNF</sequence>
<proteinExistence type="predicted"/>
<evidence type="ECO:0000313" key="3">
    <source>
        <dbReference type="Proteomes" id="UP000807115"/>
    </source>
</evidence>
<dbReference type="AlphaFoldDB" id="A0A921RPY2"/>
<evidence type="ECO:0000313" key="2">
    <source>
        <dbReference type="EMBL" id="KAG0543546.1"/>
    </source>
</evidence>